<comment type="caution">
    <text evidence="1">The sequence shown here is derived from an EMBL/GenBank/DDBJ whole genome shotgun (WGS) entry which is preliminary data.</text>
</comment>
<keyword evidence="2" id="KW-1185">Reference proteome</keyword>
<dbReference type="Proteomes" id="UP001459277">
    <property type="component" value="Unassembled WGS sequence"/>
</dbReference>
<evidence type="ECO:0000313" key="2">
    <source>
        <dbReference type="Proteomes" id="UP001459277"/>
    </source>
</evidence>
<organism evidence="1 2">
    <name type="scientific">Lithocarpus litseifolius</name>
    <dbReference type="NCBI Taxonomy" id="425828"/>
    <lineage>
        <taxon>Eukaryota</taxon>
        <taxon>Viridiplantae</taxon>
        <taxon>Streptophyta</taxon>
        <taxon>Embryophyta</taxon>
        <taxon>Tracheophyta</taxon>
        <taxon>Spermatophyta</taxon>
        <taxon>Magnoliopsida</taxon>
        <taxon>eudicotyledons</taxon>
        <taxon>Gunneridae</taxon>
        <taxon>Pentapetalae</taxon>
        <taxon>rosids</taxon>
        <taxon>fabids</taxon>
        <taxon>Fagales</taxon>
        <taxon>Fagaceae</taxon>
        <taxon>Lithocarpus</taxon>
    </lineage>
</organism>
<dbReference type="AlphaFoldDB" id="A0AAW2DFU9"/>
<proteinExistence type="predicted"/>
<evidence type="ECO:0000313" key="1">
    <source>
        <dbReference type="EMBL" id="KAL0009517.1"/>
    </source>
</evidence>
<protein>
    <submittedName>
        <fullName evidence="1">Uncharacterized protein</fullName>
    </submittedName>
</protein>
<accession>A0AAW2DFU9</accession>
<reference evidence="1 2" key="1">
    <citation type="submission" date="2024-01" db="EMBL/GenBank/DDBJ databases">
        <title>A telomere-to-telomere, gap-free genome of sweet tea (Lithocarpus litseifolius).</title>
        <authorList>
            <person name="Zhou J."/>
        </authorList>
    </citation>
    <scope>NUCLEOTIDE SEQUENCE [LARGE SCALE GENOMIC DNA]</scope>
    <source>
        <strain evidence="1">Zhou-2022a</strain>
        <tissue evidence="1">Leaf</tissue>
    </source>
</reference>
<gene>
    <name evidence="1" type="ORF">SO802_011019</name>
</gene>
<sequence length="169" mass="19436">MHSSELDEDFGCKQGAPQKAVKKSGILGHVAQFYTCKIFNLFENKFLNSLAMVWDQVDCQDTTNVFEVKEENSERVRIVRFDHLNNNISYSCFTNANLYSQSYSPWTMHSQDMSYVNVPFTSMLQGTEVVAQLSQNSSTSQMSSLIYNSKQPNYKYSQEVVNHIEKLQK</sequence>
<dbReference type="EMBL" id="JAZDWU010000003">
    <property type="protein sequence ID" value="KAL0009517.1"/>
    <property type="molecule type" value="Genomic_DNA"/>
</dbReference>
<name>A0AAW2DFU9_9ROSI</name>